<evidence type="ECO:0000256" key="4">
    <source>
        <dbReference type="ARBA" id="ARBA00023146"/>
    </source>
</evidence>
<evidence type="ECO:0000256" key="5">
    <source>
        <dbReference type="RuleBase" id="RU363037"/>
    </source>
</evidence>
<proteinExistence type="inferred from homology"/>
<keyword evidence="8" id="KW-1185">Reference proteome</keyword>
<dbReference type="EMBL" id="CP002955">
    <property type="protein sequence ID" value="AEL24454.1"/>
    <property type="molecule type" value="Genomic_DNA"/>
</dbReference>
<keyword evidence="4 5" id="KW-0030">Aminoacyl-tRNA synthetase</keyword>
<keyword evidence="1 5" id="KW-0436">Ligase</keyword>
<dbReference type="GO" id="GO:0005524">
    <property type="term" value="F:ATP binding"/>
    <property type="evidence" value="ECO:0007669"/>
    <property type="project" value="UniProtKB-KW"/>
</dbReference>
<organism evidence="7 8">
    <name type="scientific">Cyclobacterium marinum (strain ATCC 25205 / DSM 745 / LMG 13164 / NCIMB 1802)</name>
    <name type="common">Flectobacillus marinus</name>
    <dbReference type="NCBI Taxonomy" id="880070"/>
    <lineage>
        <taxon>Bacteria</taxon>
        <taxon>Pseudomonadati</taxon>
        <taxon>Bacteroidota</taxon>
        <taxon>Cytophagia</taxon>
        <taxon>Cytophagales</taxon>
        <taxon>Cyclobacteriaceae</taxon>
        <taxon>Cyclobacterium</taxon>
    </lineage>
</organism>
<dbReference type="Pfam" id="PF00749">
    <property type="entry name" value="tRNA-synt_1c"/>
    <property type="match status" value="1"/>
</dbReference>
<dbReference type="InterPro" id="IPR020058">
    <property type="entry name" value="Glu/Gln-tRNA-synth_Ib_cat-dom"/>
</dbReference>
<keyword evidence="2 5" id="KW-0547">Nucleotide-binding</keyword>
<dbReference type="SUPFAM" id="SSF52374">
    <property type="entry name" value="Nucleotidylyl transferase"/>
    <property type="match status" value="1"/>
</dbReference>
<dbReference type="Gene3D" id="3.40.50.620">
    <property type="entry name" value="HUPs"/>
    <property type="match status" value="1"/>
</dbReference>
<dbReference type="OrthoDB" id="9807503at2"/>
<dbReference type="KEGG" id="cmr:Cycma_0679"/>
<feature type="domain" description="Glutamyl/glutaminyl-tRNA synthetase class Ib catalytic" evidence="6">
    <location>
        <begin position="5"/>
        <end position="261"/>
    </location>
</feature>
<keyword evidence="5" id="KW-0648">Protein biosynthesis</keyword>
<dbReference type="HOGENOM" id="CLU_015768_0_3_10"/>
<gene>
    <name evidence="7" type="ordered locus">Cycma_0679</name>
</gene>
<reference evidence="8" key="1">
    <citation type="submission" date="2011-07" db="EMBL/GenBank/DDBJ databases">
        <title>The complete genome of Cyclobacterium marinum DSM 745.</title>
        <authorList>
            <person name="Lucas S."/>
            <person name="Han J."/>
            <person name="Lapidus A."/>
            <person name="Bruce D."/>
            <person name="Goodwin L."/>
            <person name="Pitluck S."/>
            <person name="Peters L."/>
            <person name="Kyrpides N."/>
            <person name="Mavromatis K."/>
            <person name="Ivanova N."/>
            <person name="Ovchinnikova G."/>
            <person name="Chertkov O."/>
            <person name="Detter J.C."/>
            <person name="Tapia R."/>
            <person name="Han C."/>
            <person name="Land M."/>
            <person name="Hauser L."/>
            <person name="Markowitz V."/>
            <person name="Cheng J.-F."/>
            <person name="Hugenholtz P."/>
            <person name="Woyke T."/>
            <person name="Wu D."/>
            <person name="Tindall B."/>
            <person name="Schuetze A."/>
            <person name="Brambilla E."/>
            <person name="Klenk H.-P."/>
            <person name="Eisen J.A."/>
        </authorList>
    </citation>
    <scope>NUCLEOTIDE SEQUENCE [LARGE SCALE GENOMIC DNA]</scope>
    <source>
        <strain evidence="8">ATCC 25205 / DSM 745 / LMG 13164 / NCIMB 1802</strain>
    </source>
</reference>
<dbReference type="eggNOG" id="COG0008">
    <property type="taxonomic scope" value="Bacteria"/>
</dbReference>
<dbReference type="PANTHER" id="PTHR43311">
    <property type="entry name" value="GLUTAMATE--TRNA LIGASE"/>
    <property type="match status" value="1"/>
</dbReference>
<dbReference type="GO" id="GO:0006424">
    <property type="term" value="P:glutamyl-tRNA aminoacylation"/>
    <property type="evidence" value="ECO:0007669"/>
    <property type="project" value="TreeGrafter"/>
</dbReference>
<dbReference type="GO" id="GO:0004818">
    <property type="term" value="F:glutamate-tRNA ligase activity"/>
    <property type="evidence" value="ECO:0007669"/>
    <property type="project" value="TreeGrafter"/>
</dbReference>
<sequence length="312" mass="36121">MKITKTRLAPTPSGYLHLGNVLSFLITVSLAKKHGAKILLRIDDLDHKRVKTEYIQDIFDTLDFLEIPYDEGPKSTKGFLQDYSQRNRLSIYKEFIDELKEKSKVFACECSRKTLLNKHPKRWYTGTCLDRNLPLDKKQTALRIITDLTHTININLYNEVNKPHHLTDAMIFFIVQKKDTYPSYQLASMADDIYFNVDFIVRGIDLWHSTLAQVYLSSQLPMQQTFNQAVFYHHQLYKEEGKKLSKSNGSYAIRQMIKAGTKKEEIYKRIGNHLHLPQLTTNLEEFSSQFLLQLDLSSKSGIVNSSPPLKAD</sequence>
<comment type="similarity">
    <text evidence="5">Belongs to the class-I aminoacyl-tRNA synthetase family.</text>
</comment>
<evidence type="ECO:0000256" key="2">
    <source>
        <dbReference type="ARBA" id="ARBA00022741"/>
    </source>
</evidence>
<dbReference type="AlphaFoldDB" id="G0J0P2"/>
<dbReference type="InterPro" id="IPR000924">
    <property type="entry name" value="Glu/Gln-tRNA-synth"/>
</dbReference>
<evidence type="ECO:0000313" key="7">
    <source>
        <dbReference type="EMBL" id="AEL24454.1"/>
    </source>
</evidence>
<dbReference type="Proteomes" id="UP000001635">
    <property type="component" value="Chromosome"/>
</dbReference>
<dbReference type="PRINTS" id="PR00987">
    <property type="entry name" value="TRNASYNTHGLU"/>
</dbReference>
<evidence type="ECO:0000256" key="3">
    <source>
        <dbReference type="ARBA" id="ARBA00022840"/>
    </source>
</evidence>
<protein>
    <submittedName>
        <fullName evidence="7">Glutamyl/glutaminyl-tRNA synthetase, class Ic, catalytic domain-containing protein</fullName>
    </submittedName>
</protein>
<evidence type="ECO:0000256" key="1">
    <source>
        <dbReference type="ARBA" id="ARBA00022598"/>
    </source>
</evidence>
<dbReference type="STRING" id="880070.Cycma_0679"/>
<dbReference type="InterPro" id="IPR014729">
    <property type="entry name" value="Rossmann-like_a/b/a_fold"/>
</dbReference>
<dbReference type="RefSeq" id="WP_014018752.1">
    <property type="nucleotide sequence ID" value="NC_015914.1"/>
</dbReference>
<dbReference type="PANTHER" id="PTHR43311:SF2">
    <property type="entry name" value="GLUTAMATE--TRNA LIGASE, MITOCHONDRIAL-RELATED"/>
    <property type="match status" value="1"/>
</dbReference>
<evidence type="ECO:0000313" key="8">
    <source>
        <dbReference type="Proteomes" id="UP000001635"/>
    </source>
</evidence>
<dbReference type="PROSITE" id="PS00178">
    <property type="entry name" value="AA_TRNA_LIGASE_I"/>
    <property type="match status" value="1"/>
</dbReference>
<dbReference type="InterPro" id="IPR001412">
    <property type="entry name" value="aa-tRNA-synth_I_CS"/>
</dbReference>
<name>G0J0P2_CYCMS</name>
<evidence type="ECO:0000259" key="6">
    <source>
        <dbReference type="Pfam" id="PF00749"/>
    </source>
</evidence>
<keyword evidence="3 5" id="KW-0067">ATP-binding</keyword>
<dbReference type="InterPro" id="IPR049940">
    <property type="entry name" value="GluQ/Sye"/>
</dbReference>
<accession>G0J0P2</accession>